<feature type="domain" description="HTH lacI-type" evidence="4">
    <location>
        <begin position="8"/>
        <end position="62"/>
    </location>
</feature>
<evidence type="ECO:0000259" key="4">
    <source>
        <dbReference type="PROSITE" id="PS50932"/>
    </source>
</evidence>
<evidence type="ECO:0000313" key="6">
    <source>
        <dbReference type="EMBL" id="MCW0263151.1"/>
    </source>
</evidence>
<dbReference type="EMBL" id="JAMXTT010000001">
    <property type="protein sequence ID" value="MCW0263151.1"/>
    <property type="molecule type" value="Genomic_DNA"/>
</dbReference>
<dbReference type="InterPro" id="IPR000843">
    <property type="entry name" value="HTH_LacI"/>
</dbReference>
<dbReference type="PROSITE" id="PS50932">
    <property type="entry name" value="HTH_LACI_2"/>
    <property type="match status" value="1"/>
</dbReference>
<evidence type="ECO:0000256" key="1">
    <source>
        <dbReference type="ARBA" id="ARBA00023015"/>
    </source>
</evidence>
<dbReference type="InterPro" id="IPR001387">
    <property type="entry name" value="Cro/C1-type_HTH"/>
</dbReference>
<dbReference type="GO" id="GO:0000976">
    <property type="term" value="F:transcription cis-regulatory region binding"/>
    <property type="evidence" value="ECO:0007669"/>
    <property type="project" value="TreeGrafter"/>
</dbReference>
<dbReference type="Pfam" id="PF00356">
    <property type="entry name" value="LacI"/>
    <property type="match status" value="1"/>
</dbReference>
<gene>
    <name evidence="6" type="ORF">NLX61_02090</name>
</gene>
<dbReference type="PANTHER" id="PTHR30146">
    <property type="entry name" value="LACI-RELATED TRANSCRIPTIONAL REPRESSOR"/>
    <property type="match status" value="1"/>
</dbReference>
<dbReference type="InterPro" id="IPR025997">
    <property type="entry name" value="SBP_2_dom"/>
</dbReference>
<proteinExistence type="predicted"/>
<dbReference type="InterPro" id="IPR010982">
    <property type="entry name" value="Lambda_DNA-bd_dom_sf"/>
</dbReference>
<dbReference type="SUPFAM" id="SSF53822">
    <property type="entry name" value="Periplasmic binding protein-like I"/>
    <property type="match status" value="1"/>
</dbReference>
<evidence type="ECO:0000313" key="7">
    <source>
        <dbReference type="Proteomes" id="UP001139307"/>
    </source>
</evidence>
<reference evidence="6" key="1">
    <citation type="submission" date="2022-06" db="EMBL/GenBank/DDBJ databases">
        <title>Draft Genome Sequence of Fusobacterium vincentii Strain CNGBCC1850030, Isolated from Healthy Human Feces.</title>
        <authorList>
            <person name="Jing X."/>
            <person name="Liu C."/>
            <person name="Ye Y."/>
            <person name="Xu J."/>
            <person name="Huang H."/>
            <person name="Wang B."/>
            <person name="Wei J."/>
            <person name="Zhao J."/>
        </authorList>
    </citation>
    <scope>NUCLEOTIDE SEQUENCE</scope>
    <source>
        <strain evidence="6">CNGBCC1850030</strain>
    </source>
</reference>
<dbReference type="PROSITE" id="PS50943">
    <property type="entry name" value="HTH_CROC1"/>
    <property type="match status" value="1"/>
</dbReference>
<dbReference type="RefSeq" id="WP_256594075.1">
    <property type="nucleotide sequence ID" value="NZ_CP056005.1"/>
</dbReference>
<dbReference type="Pfam" id="PF13407">
    <property type="entry name" value="Peripla_BP_4"/>
    <property type="match status" value="1"/>
</dbReference>
<dbReference type="AlphaFoldDB" id="A0AAJ1FMQ9"/>
<dbReference type="Gene3D" id="3.40.50.2300">
    <property type="match status" value="2"/>
</dbReference>
<dbReference type="SMART" id="SM00354">
    <property type="entry name" value="HTH_LACI"/>
    <property type="match status" value="1"/>
</dbReference>
<keyword evidence="2" id="KW-0238">DNA-binding</keyword>
<evidence type="ECO:0000256" key="2">
    <source>
        <dbReference type="ARBA" id="ARBA00023125"/>
    </source>
</evidence>
<name>A0AAJ1FMQ9_FUSVC</name>
<dbReference type="GO" id="GO:0003700">
    <property type="term" value="F:DNA-binding transcription factor activity"/>
    <property type="evidence" value="ECO:0007669"/>
    <property type="project" value="TreeGrafter"/>
</dbReference>
<dbReference type="Gene3D" id="1.10.260.40">
    <property type="entry name" value="lambda repressor-like DNA-binding domains"/>
    <property type="match status" value="1"/>
</dbReference>
<protein>
    <submittedName>
        <fullName evidence="6">LacI family transcriptional regulator</fullName>
    </submittedName>
</protein>
<dbReference type="InterPro" id="IPR028082">
    <property type="entry name" value="Peripla_BP_I"/>
</dbReference>
<sequence>MKRENTMITQKELAARLGISRTTIARAINNSPNIKPETKEKILKLVKELGYEKNYVGSLLASKKKIVYSFIVESRNSYYTEQIKLGIKGARKEYKHYNLEIIEVITNINKPMEQVLKLKKLLNSNKQIDGIIIIPLDKTKILELINPYLEKIKFITVSVFLSKKISYVGTNYQKCGRLAAELLTKTLNSNDKVLVIDNGDDNISSKYYLNGFLNRANDDKMNIVGPVKKNGVRESLQYLKTILKKGNINSIFINRYAQDILLELSDDILKKQKNITTGIGNRIRKLIMERKILATVADDVYSTGYKACQLMVDMLYKEIGKSVKKIILEPQILLIENLK</sequence>
<comment type="caution">
    <text evidence="6">The sequence shown here is derived from an EMBL/GenBank/DDBJ whole genome shotgun (WGS) entry which is preliminary data.</text>
</comment>
<dbReference type="Proteomes" id="UP001139307">
    <property type="component" value="Unassembled WGS sequence"/>
</dbReference>
<feature type="domain" description="HTH cro/C1-type" evidence="5">
    <location>
        <begin position="8"/>
        <end position="56"/>
    </location>
</feature>
<evidence type="ECO:0000259" key="5">
    <source>
        <dbReference type="PROSITE" id="PS50943"/>
    </source>
</evidence>
<accession>A0AAJ1FMQ9</accession>
<dbReference type="CDD" id="cd01392">
    <property type="entry name" value="HTH_LacI"/>
    <property type="match status" value="1"/>
</dbReference>
<evidence type="ECO:0000256" key="3">
    <source>
        <dbReference type="ARBA" id="ARBA00023163"/>
    </source>
</evidence>
<dbReference type="SUPFAM" id="SSF47413">
    <property type="entry name" value="lambda repressor-like DNA-binding domains"/>
    <property type="match status" value="1"/>
</dbReference>
<keyword evidence="3" id="KW-0804">Transcription</keyword>
<organism evidence="6 7">
    <name type="scientific">Fusobacterium vincentii</name>
    <name type="common">Fusobacterium nucleatum subsp. vincentii</name>
    <dbReference type="NCBI Taxonomy" id="155615"/>
    <lineage>
        <taxon>Bacteria</taxon>
        <taxon>Fusobacteriati</taxon>
        <taxon>Fusobacteriota</taxon>
        <taxon>Fusobacteriia</taxon>
        <taxon>Fusobacteriales</taxon>
        <taxon>Fusobacteriaceae</taxon>
        <taxon>Fusobacterium</taxon>
    </lineage>
</organism>
<dbReference type="PANTHER" id="PTHR30146:SF144">
    <property type="entry name" value="LACI-FAMILY TRANSCRIPTION REGULATOR"/>
    <property type="match status" value="1"/>
</dbReference>
<keyword evidence="1" id="KW-0805">Transcription regulation</keyword>